<dbReference type="GO" id="GO:0051304">
    <property type="term" value="P:chromosome separation"/>
    <property type="evidence" value="ECO:0007669"/>
    <property type="project" value="InterPro"/>
</dbReference>
<dbReference type="PANTHER" id="PTHR34298">
    <property type="entry name" value="SEGREGATION AND CONDENSATION PROTEIN B"/>
    <property type="match status" value="1"/>
</dbReference>
<reference evidence="6 7" key="1">
    <citation type="journal article" date="2016" name="Nat. Commun.">
        <title>Thousands of microbial genomes shed light on interconnected biogeochemical processes in an aquifer system.</title>
        <authorList>
            <person name="Anantharaman K."/>
            <person name="Brown C.T."/>
            <person name="Hug L.A."/>
            <person name="Sharon I."/>
            <person name="Castelle C.J."/>
            <person name="Probst A.J."/>
            <person name="Thomas B.C."/>
            <person name="Singh A."/>
            <person name="Wilkins M.J."/>
            <person name="Karaoz U."/>
            <person name="Brodie E.L."/>
            <person name="Williams K.H."/>
            <person name="Hubbard S.S."/>
            <person name="Banfield J.F."/>
        </authorList>
    </citation>
    <scope>NUCLEOTIDE SEQUENCE [LARGE SCALE GENOMIC DNA]</scope>
</reference>
<feature type="compositionally biased region" description="Basic and acidic residues" evidence="5">
    <location>
        <begin position="175"/>
        <end position="184"/>
    </location>
</feature>
<evidence type="ECO:0008006" key="8">
    <source>
        <dbReference type="Google" id="ProtNLM"/>
    </source>
</evidence>
<dbReference type="PANTHER" id="PTHR34298:SF2">
    <property type="entry name" value="SEGREGATION AND CONDENSATION PROTEIN B"/>
    <property type="match status" value="1"/>
</dbReference>
<dbReference type="Gene3D" id="1.10.10.10">
    <property type="entry name" value="Winged helix-like DNA-binding domain superfamily/Winged helix DNA-binding domain"/>
    <property type="match status" value="2"/>
</dbReference>
<evidence type="ECO:0000256" key="2">
    <source>
        <dbReference type="ARBA" id="ARBA00022618"/>
    </source>
</evidence>
<comment type="caution">
    <text evidence="6">The sequence shown here is derived from an EMBL/GenBank/DDBJ whole genome shotgun (WGS) entry which is preliminary data.</text>
</comment>
<evidence type="ECO:0000256" key="1">
    <source>
        <dbReference type="ARBA" id="ARBA00022490"/>
    </source>
</evidence>
<dbReference type="Pfam" id="PF04079">
    <property type="entry name" value="SMC_ScpB"/>
    <property type="match status" value="1"/>
</dbReference>
<evidence type="ECO:0000313" key="6">
    <source>
        <dbReference type="EMBL" id="OGG70722.1"/>
    </source>
</evidence>
<dbReference type="GO" id="GO:0051301">
    <property type="term" value="P:cell division"/>
    <property type="evidence" value="ECO:0007669"/>
    <property type="project" value="UniProtKB-KW"/>
</dbReference>
<evidence type="ECO:0000256" key="5">
    <source>
        <dbReference type="SAM" id="MobiDB-lite"/>
    </source>
</evidence>
<evidence type="ECO:0000256" key="4">
    <source>
        <dbReference type="ARBA" id="ARBA00023306"/>
    </source>
</evidence>
<dbReference type="Proteomes" id="UP000176914">
    <property type="component" value="Unassembled WGS sequence"/>
</dbReference>
<evidence type="ECO:0000256" key="3">
    <source>
        <dbReference type="ARBA" id="ARBA00022829"/>
    </source>
</evidence>
<protein>
    <recommendedName>
        <fullName evidence="8">SMC-Scp complex subunit ScpB</fullName>
    </recommendedName>
</protein>
<accession>A0A1F6EBZ9</accession>
<proteinExistence type="predicted"/>
<feature type="region of interest" description="Disordered" evidence="5">
    <location>
        <begin position="175"/>
        <end position="195"/>
    </location>
</feature>
<sequence length="195" mass="21158">MDDLSAKIEALLFSEGGSLPKKKIAQLLDVSLAHVDEALPKLRARLENGGLTLVVSDTEAALVVAAPVAPVVQKAFERELGREIGDAGLEVISIILYRGPSTRTQIDYIRGVNTSSTIRTLASRGLLERAANPNDAREYLYRPTVELLSHLGIRDAHELPEYAKIASELAAFEESQKKSSEPFENHAATGDIAQQ</sequence>
<evidence type="ECO:0000313" key="7">
    <source>
        <dbReference type="Proteomes" id="UP000176914"/>
    </source>
</evidence>
<organism evidence="6 7">
    <name type="scientific">Candidatus Kaiserbacteria bacterium RIFCSPHIGHO2_02_FULL_55_25</name>
    <dbReference type="NCBI Taxonomy" id="1798498"/>
    <lineage>
        <taxon>Bacteria</taxon>
        <taxon>Candidatus Kaiseribacteriota</taxon>
    </lineage>
</organism>
<keyword evidence="1" id="KW-0963">Cytoplasm</keyword>
<name>A0A1F6EBZ9_9BACT</name>
<keyword evidence="3" id="KW-0159">Chromosome partition</keyword>
<dbReference type="EMBL" id="MFLL01000001">
    <property type="protein sequence ID" value="OGG70722.1"/>
    <property type="molecule type" value="Genomic_DNA"/>
</dbReference>
<dbReference type="AlphaFoldDB" id="A0A1F6EBZ9"/>
<gene>
    <name evidence="6" type="ORF">A3C20_04340</name>
</gene>
<keyword evidence="4" id="KW-0131">Cell cycle</keyword>
<dbReference type="InterPro" id="IPR005234">
    <property type="entry name" value="ScpB_csome_segregation"/>
</dbReference>
<dbReference type="SUPFAM" id="SSF46785">
    <property type="entry name" value="Winged helix' DNA-binding domain"/>
    <property type="match status" value="2"/>
</dbReference>
<dbReference type="InterPro" id="IPR036390">
    <property type="entry name" value="WH_DNA-bd_sf"/>
</dbReference>
<dbReference type="InterPro" id="IPR036388">
    <property type="entry name" value="WH-like_DNA-bd_sf"/>
</dbReference>
<keyword evidence="2" id="KW-0132">Cell division</keyword>